<sequence>MLLNRTSPDVHLRATFHIMQGWWGEINLGFEPLKSTLVFNRYLEEIGTRLEIIINVKDHDETIVNMKIPCHHFTEVKHTDRKSASDLPTALIFHFSDEGIETFKQMLPGRVSEWESRQTEKKQVLSRSLLFVLDPSDFIMAEAGLLLYRPGFIEGIELFKLNYNEQWENHLCEQQSQYGKEFSDAIVPIDGKDFIAYFKKFGLRNVESEHLAGYKKRPIRIFLGRRIINRKPKRGTKRRSRPVKAVMNHVEEEDEEGDDGEEDEDDDNQPGPSTKKGKGNVSDDSDE</sequence>
<feature type="compositionally biased region" description="Basic residues" evidence="1">
    <location>
        <begin position="233"/>
        <end position="242"/>
    </location>
</feature>
<dbReference type="AlphaFoldDB" id="A0A1I7UYI1"/>
<accession>A0A1I7UYI1</accession>
<proteinExistence type="predicted"/>
<dbReference type="WBParaSite" id="Csp11.Scaffold630.g20614.t1">
    <property type="protein sequence ID" value="Csp11.Scaffold630.g20614.t1"/>
    <property type="gene ID" value="Csp11.Scaffold630.g20614"/>
</dbReference>
<reference evidence="3" key="1">
    <citation type="submission" date="2016-11" db="UniProtKB">
        <authorList>
            <consortium name="WormBaseParasite"/>
        </authorList>
    </citation>
    <scope>IDENTIFICATION</scope>
</reference>
<keyword evidence="2" id="KW-1185">Reference proteome</keyword>
<feature type="compositionally biased region" description="Acidic residues" evidence="1">
    <location>
        <begin position="251"/>
        <end position="268"/>
    </location>
</feature>
<dbReference type="STRING" id="1561998.A0A1I7UYI1"/>
<evidence type="ECO:0000256" key="1">
    <source>
        <dbReference type="SAM" id="MobiDB-lite"/>
    </source>
</evidence>
<name>A0A1I7UYI1_9PELO</name>
<evidence type="ECO:0000313" key="2">
    <source>
        <dbReference type="Proteomes" id="UP000095282"/>
    </source>
</evidence>
<organism evidence="2 3">
    <name type="scientific">Caenorhabditis tropicalis</name>
    <dbReference type="NCBI Taxonomy" id="1561998"/>
    <lineage>
        <taxon>Eukaryota</taxon>
        <taxon>Metazoa</taxon>
        <taxon>Ecdysozoa</taxon>
        <taxon>Nematoda</taxon>
        <taxon>Chromadorea</taxon>
        <taxon>Rhabditida</taxon>
        <taxon>Rhabditina</taxon>
        <taxon>Rhabditomorpha</taxon>
        <taxon>Rhabditoidea</taxon>
        <taxon>Rhabditidae</taxon>
        <taxon>Peloderinae</taxon>
        <taxon>Caenorhabditis</taxon>
    </lineage>
</organism>
<dbReference type="eggNOG" id="ENOG502TJ3K">
    <property type="taxonomic scope" value="Eukaryota"/>
</dbReference>
<protein>
    <submittedName>
        <fullName evidence="3">Uncharacterized protein</fullName>
    </submittedName>
</protein>
<dbReference type="Proteomes" id="UP000095282">
    <property type="component" value="Unplaced"/>
</dbReference>
<feature type="region of interest" description="Disordered" evidence="1">
    <location>
        <begin position="233"/>
        <end position="287"/>
    </location>
</feature>
<evidence type="ECO:0000313" key="3">
    <source>
        <dbReference type="WBParaSite" id="Csp11.Scaffold630.g20614.t1"/>
    </source>
</evidence>